<comment type="similarity">
    <text evidence="1 2">Belongs to the phD/YefM antitoxin family.</text>
</comment>
<evidence type="ECO:0000313" key="3">
    <source>
        <dbReference type="EMBL" id="MTF40313.1"/>
    </source>
</evidence>
<dbReference type="Pfam" id="PF02604">
    <property type="entry name" value="PhdYeFM_antitox"/>
    <property type="match status" value="1"/>
</dbReference>
<evidence type="ECO:0000256" key="2">
    <source>
        <dbReference type="RuleBase" id="RU362080"/>
    </source>
</evidence>
<reference evidence="3 4" key="1">
    <citation type="submission" date="2019-11" db="EMBL/GenBank/DDBJ databases">
        <title>Isolation of a new High Light Tolerant Cyanobacteria.</title>
        <authorList>
            <person name="Dobson Z."/>
            <person name="Vaughn N."/>
            <person name="Vaughn M."/>
            <person name="Fromme P."/>
            <person name="Mazor Y."/>
        </authorList>
    </citation>
    <scope>NUCLEOTIDE SEQUENCE [LARGE SCALE GENOMIC DNA]</scope>
    <source>
        <strain evidence="3 4">0216</strain>
    </source>
</reference>
<dbReference type="PANTHER" id="PTHR33713">
    <property type="entry name" value="ANTITOXIN YAFN-RELATED"/>
    <property type="match status" value="1"/>
</dbReference>
<dbReference type="RefSeq" id="WP_155084521.1">
    <property type="nucleotide sequence ID" value="NZ_WMIA01000025.1"/>
</dbReference>
<comment type="function">
    <text evidence="2">Antitoxin component of a type II toxin-antitoxin (TA) system.</text>
</comment>
<dbReference type="Proteomes" id="UP000437131">
    <property type="component" value="Unassembled WGS sequence"/>
</dbReference>
<comment type="caution">
    <text evidence="3">The sequence shown here is derived from an EMBL/GenBank/DDBJ whole genome shotgun (WGS) entry which is preliminary data.</text>
</comment>
<name>A0A844GXM3_9CHRO</name>
<evidence type="ECO:0000256" key="1">
    <source>
        <dbReference type="ARBA" id="ARBA00009981"/>
    </source>
</evidence>
<organism evidence="3 4">
    <name type="scientific">Cyanobacterium aponinum 0216</name>
    <dbReference type="NCBI Taxonomy" id="2676140"/>
    <lineage>
        <taxon>Bacteria</taxon>
        <taxon>Bacillati</taxon>
        <taxon>Cyanobacteriota</taxon>
        <taxon>Cyanophyceae</taxon>
        <taxon>Oscillatoriophycideae</taxon>
        <taxon>Chroococcales</taxon>
        <taxon>Geminocystaceae</taxon>
        <taxon>Cyanobacterium</taxon>
    </lineage>
</organism>
<dbReference type="AlphaFoldDB" id="A0A844GXM3"/>
<dbReference type="Gene3D" id="3.40.1620.10">
    <property type="entry name" value="YefM-like domain"/>
    <property type="match status" value="1"/>
</dbReference>
<dbReference type="InterPro" id="IPR051405">
    <property type="entry name" value="phD/YefM_antitoxin"/>
</dbReference>
<proteinExistence type="inferred from homology"/>
<gene>
    <name evidence="3" type="ORF">GGC33_15445</name>
</gene>
<dbReference type="InterPro" id="IPR036165">
    <property type="entry name" value="YefM-like_sf"/>
</dbReference>
<dbReference type="SUPFAM" id="SSF143120">
    <property type="entry name" value="YefM-like"/>
    <property type="match status" value="1"/>
</dbReference>
<accession>A0A844GXM3</accession>
<dbReference type="NCBIfam" id="TIGR01552">
    <property type="entry name" value="phd_fam"/>
    <property type="match status" value="1"/>
</dbReference>
<protein>
    <recommendedName>
        <fullName evidence="2">Antitoxin</fullName>
    </recommendedName>
</protein>
<sequence length="82" mass="9538">MRFISATEAKQTFGNIINQAQREPITIQKKNRDVAVIMSMEDYERITKINLQEFQQFRANIGHRALENGLTEDKLQELLADD</sequence>
<dbReference type="PANTHER" id="PTHR33713:SF6">
    <property type="entry name" value="ANTITOXIN YEFM"/>
    <property type="match status" value="1"/>
</dbReference>
<dbReference type="EMBL" id="WMIA01000025">
    <property type="protein sequence ID" value="MTF40313.1"/>
    <property type="molecule type" value="Genomic_DNA"/>
</dbReference>
<evidence type="ECO:0000313" key="4">
    <source>
        <dbReference type="Proteomes" id="UP000437131"/>
    </source>
</evidence>
<dbReference type="InterPro" id="IPR006442">
    <property type="entry name" value="Antitoxin_Phd/YefM"/>
</dbReference>